<name>A0A8J6LRA6_TENMO</name>
<keyword evidence="2" id="KW-1185">Reference proteome</keyword>
<evidence type="ECO:0000313" key="1">
    <source>
        <dbReference type="EMBL" id="KAH0822741.1"/>
    </source>
</evidence>
<gene>
    <name evidence="1" type="ORF">GEV33_000051</name>
</gene>
<dbReference type="EMBL" id="JABDTM020000063">
    <property type="protein sequence ID" value="KAH0822741.1"/>
    <property type="molecule type" value="Genomic_DNA"/>
</dbReference>
<reference evidence="1" key="2">
    <citation type="submission" date="2021-08" db="EMBL/GenBank/DDBJ databases">
        <authorList>
            <person name="Eriksson T."/>
        </authorList>
    </citation>
    <scope>NUCLEOTIDE SEQUENCE</scope>
    <source>
        <strain evidence="1">Stoneville</strain>
        <tissue evidence="1">Whole head</tissue>
    </source>
</reference>
<organism evidence="1 2">
    <name type="scientific">Tenebrio molitor</name>
    <name type="common">Yellow mealworm beetle</name>
    <dbReference type="NCBI Taxonomy" id="7067"/>
    <lineage>
        <taxon>Eukaryota</taxon>
        <taxon>Metazoa</taxon>
        <taxon>Ecdysozoa</taxon>
        <taxon>Arthropoda</taxon>
        <taxon>Hexapoda</taxon>
        <taxon>Insecta</taxon>
        <taxon>Pterygota</taxon>
        <taxon>Neoptera</taxon>
        <taxon>Endopterygota</taxon>
        <taxon>Coleoptera</taxon>
        <taxon>Polyphaga</taxon>
        <taxon>Cucujiformia</taxon>
        <taxon>Tenebrionidae</taxon>
        <taxon>Tenebrio</taxon>
    </lineage>
</organism>
<proteinExistence type="predicted"/>
<protein>
    <submittedName>
        <fullName evidence="1">Uncharacterized protein</fullName>
    </submittedName>
</protein>
<sequence>MVVTDAGMADRFFPGSIRRNTVVRPERAVIGTDNFLTTKAKIGTGRTSPGVVRLGPPWIAATVVVRAPGKSAGPSSASGAVVGPLSGTVLQRRGQGVTSGETCVRTTVRCSVV</sequence>
<dbReference type="Proteomes" id="UP000719412">
    <property type="component" value="Unassembled WGS sequence"/>
</dbReference>
<comment type="caution">
    <text evidence="1">The sequence shown here is derived from an EMBL/GenBank/DDBJ whole genome shotgun (WGS) entry which is preliminary data.</text>
</comment>
<accession>A0A8J6LRA6</accession>
<dbReference type="AlphaFoldDB" id="A0A8J6LRA6"/>
<reference evidence="1" key="1">
    <citation type="journal article" date="2020" name="J Insects Food Feed">
        <title>The yellow mealworm (Tenebrio molitor) genome: a resource for the emerging insects as food and feed industry.</title>
        <authorList>
            <person name="Eriksson T."/>
            <person name="Andere A."/>
            <person name="Kelstrup H."/>
            <person name="Emery V."/>
            <person name="Picard C."/>
        </authorList>
    </citation>
    <scope>NUCLEOTIDE SEQUENCE</scope>
    <source>
        <strain evidence="1">Stoneville</strain>
        <tissue evidence="1">Whole head</tissue>
    </source>
</reference>
<evidence type="ECO:0000313" key="2">
    <source>
        <dbReference type="Proteomes" id="UP000719412"/>
    </source>
</evidence>